<protein>
    <submittedName>
        <fullName evidence="1">Uncharacterized protein</fullName>
    </submittedName>
</protein>
<comment type="caution">
    <text evidence="1">The sequence shown here is derived from an EMBL/GenBank/DDBJ whole genome shotgun (WGS) entry which is preliminary data.</text>
</comment>
<proteinExistence type="predicted"/>
<accession>A0A2W7RLF8</accession>
<dbReference type="Proteomes" id="UP000249115">
    <property type="component" value="Unassembled WGS sequence"/>
</dbReference>
<sequence length="45" mass="4886">MRMGFSSYYFDTKVGAPVGASGRLRHKAAALFIPFPSLLAPETPE</sequence>
<dbReference type="EMBL" id="QKZU01000004">
    <property type="protein sequence ID" value="PZX59330.1"/>
    <property type="molecule type" value="Genomic_DNA"/>
</dbReference>
<gene>
    <name evidence="1" type="ORF">LV84_01361</name>
</gene>
<organism evidence="1 2">
    <name type="scientific">Algoriphagus ratkowskyi</name>
    <dbReference type="NCBI Taxonomy" id="57028"/>
    <lineage>
        <taxon>Bacteria</taxon>
        <taxon>Pseudomonadati</taxon>
        <taxon>Bacteroidota</taxon>
        <taxon>Cytophagia</taxon>
        <taxon>Cytophagales</taxon>
        <taxon>Cyclobacteriaceae</taxon>
        <taxon>Algoriphagus</taxon>
    </lineage>
</organism>
<reference evidence="1 2" key="1">
    <citation type="submission" date="2018-06" db="EMBL/GenBank/DDBJ databases">
        <title>Genomic Encyclopedia of Archaeal and Bacterial Type Strains, Phase II (KMG-II): from individual species to whole genera.</title>
        <authorList>
            <person name="Goeker M."/>
        </authorList>
    </citation>
    <scope>NUCLEOTIDE SEQUENCE [LARGE SCALE GENOMIC DNA]</scope>
    <source>
        <strain evidence="1 2">DSM 22686</strain>
    </source>
</reference>
<evidence type="ECO:0000313" key="2">
    <source>
        <dbReference type="Proteomes" id="UP000249115"/>
    </source>
</evidence>
<dbReference type="AlphaFoldDB" id="A0A2W7RLF8"/>
<name>A0A2W7RLF8_9BACT</name>
<evidence type="ECO:0000313" key="1">
    <source>
        <dbReference type="EMBL" id="PZX59330.1"/>
    </source>
</evidence>